<keyword evidence="4" id="KW-0689">Ribosomal protein</keyword>
<evidence type="ECO:0000256" key="2">
    <source>
        <dbReference type="ARBA" id="ARBA00009863"/>
    </source>
</evidence>
<dbReference type="PANTHER" id="PTHR12810">
    <property type="entry name" value="MITOCHONDRIAL 28S RIBOSOMAL PROTEIN S29"/>
    <property type="match status" value="1"/>
</dbReference>
<dbReference type="InterPro" id="IPR019368">
    <property type="entry name" value="Ribosomal_mS29"/>
</dbReference>
<evidence type="ECO:0000256" key="4">
    <source>
        <dbReference type="ARBA" id="ARBA00022980"/>
    </source>
</evidence>
<protein>
    <recommendedName>
        <fullName evidence="7">Small ribosomal subunit protein mS29</fullName>
    </recommendedName>
</protein>
<dbReference type="EMBL" id="UFQT01000264">
    <property type="protein sequence ID" value="SSX22565.1"/>
    <property type="molecule type" value="Genomic_DNA"/>
</dbReference>
<evidence type="ECO:0000256" key="1">
    <source>
        <dbReference type="ARBA" id="ARBA00004173"/>
    </source>
</evidence>
<dbReference type="EMBL" id="UFQS01000264">
    <property type="protein sequence ID" value="SSX02188.1"/>
    <property type="molecule type" value="Genomic_DNA"/>
</dbReference>
<name>A0A336LXC0_CULSO</name>
<evidence type="ECO:0000313" key="8">
    <source>
        <dbReference type="EMBL" id="SSX02188.1"/>
    </source>
</evidence>
<evidence type="ECO:0000313" key="9">
    <source>
        <dbReference type="EMBL" id="SSX22565.1"/>
    </source>
</evidence>
<dbReference type="PANTHER" id="PTHR12810:SF0">
    <property type="entry name" value="SMALL RIBOSOMAL SUBUNIT PROTEIN MS29"/>
    <property type="match status" value="1"/>
</dbReference>
<evidence type="ECO:0000256" key="5">
    <source>
        <dbReference type="ARBA" id="ARBA00023128"/>
    </source>
</evidence>
<dbReference type="VEuPathDB" id="VectorBase:CSON007037"/>
<evidence type="ECO:0000256" key="6">
    <source>
        <dbReference type="ARBA" id="ARBA00023274"/>
    </source>
</evidence>
<dbReference type="InterPro" id="IPR008092">
    <property type="entry name" value="Ribosomal_mS29_met"/>
</dbReference>
<dbReference type="PRINTS" id="PR01716">
    <property type="entry name" value="DEATHASSOCP3"/>
</dbReference>
<dbReference type="OMA" id="DITNYDW"/>
<accession>A0A336LXC0</accession>
<keyword evidence="5" id="KW-0496">Mitochondrion</keyword>
<proteinExistence type="inferred from homology"/>
<reference evidence="9" key="2">
    <citation type="submission" date="2018-07" db="EMBL/GenBank/DDBJ databases">
        <authorList>
            <person name="Quirk P.G."/>
            <person name="Krulwich T.A."/>
        </authorList>
    </citation>
    <scope>NUCLEOTIDE SEQUENCE</scope>
</reference>
<organism evidence="9">
    <name type="scientific">Culicoides sonorensis</name>
    <name type="common">Biting midge</name>
    <dbReference type="NCBI Taxonomy" id="179676"/>
    <lineage>
        <taxon>Eukaryota</taxon>
        <taxon>Metazoa</taxon>
        <taxon>Ecdysozoa</taxon>
        <taxon>Arthropoda</taxon>
        <taxon>Hexapoda</taxon>
        <taxon>Insecta</taxon>
        <taxon>Pterygota</taxon>
        <taxon>Neoptera</taxon>
        <taxon>Endopterygota</taxon>
        <taxon>Diptera</taxon>
        <taxon>Nematocera</taxon>
        <taxon>Chironomoidea</taxon>
        <taxon>Ceratopogonidae</taxon>
        <taxon>Ceratopogoninae</taxon>
        <taxon>Culicoides</taxon>
        <taxon>Monoculicoides</taxon>
    </lineage>
</organism>
<dbReference type="GO" id="GO:0003735">
    <property type="term" value="F:structural constituent of ribosome"/>
    <property type="evidence" value="ECO:0007669"/>
    <property type="project" value="TreeGrafter"/>
</dbReference>
<comment type="subcellular location">
    <subcellularLocation>
        <location evidence="1">Mitochondrion</location>
    </subcellularLocation>
</comment>
<evidence type="ECO:0000256" key="7">
    <source>
        <dbReference type="ARBA" id="ARBA00035140"/>
    </source>
</evidence>
<keyword evidence="6" id="KW-0687">Ribonucleoprotein</keyword>
<evidence type="ECO:0000256" key="3">
    <source>
        <dbReference type="ARBA" id="ARBA00022946"/>
    </source>
</evidence>
<keyword evidence="3" id="KW-0809">Transit peptide</keyword>
<dbReference type="GO" id="GO:0006915">
    <property type="term" value="P:apoptotic process"/>
    <property type="evidence" value="ECO:0007669"/>
    <property type="project" value="InterPro"/>
</dbReference>
<comment type="similarity">
    <text evidence="2">Belongs to the mitochondrion-specific ribosomal protein mS29 family.</text>
</comment>
<reference evidence="8" key="1">
    <citation type="submission" date="2018-04" db="EMBL/GenBank/DDBJ databases">
        <authorList>
            <person name="Go L.Y."/>
            <person name="Mitchell J.A."/>
        </authorList>
    </citation>
    <scope>NUCLEOTIDE SEQUENCE</scope>
    <source>
        <tissue evidence="8">Whole organism</tissue>
    </source>
</reference>
<sequence length="384" mass="43992">MLLRRVISSRSLPTLSYSTATATAEETKFTDFRTSEQDPTKHSEKHIGRLFYKIPENVKKVLFSQGGIPKQYEKQWKTFAEPCLMIRKPVIDLINYIGQGVSTDKPVNRYVLYGDIGAGKSLTLAHLLHYGYTAGFMLVHMPYSGYYYKFPKEHGPSATREGFWDLPLDSAAWLIRFKTQNGHLLNQPDLKISKDYVWSKRETTPAGSSLLELVDHGINRVKFAGDTIDALIEELKLLSTSGKCKVLAIIDQYNVFWQPLSYLRGPHRVRIKTENVTLTNPMRSISNYNWTNGAVVVSVDPMGHVDQFGQSPLPRCMLGKEGFEHMDPFVPIEVPTYDDKEFQNCIDYYLDRRWIQNTAEGFDKELKLLTNKNPYDLMRMCAPL</sequence>
<dbReference type="GO" id="GO:0005763">
    <property type="term" value="C:mitochondrial small ribosomal subunit"/>
    <property type="evidence" value="ECO:0007669"/>
    <property type="project" value="TreeGrafter"/>
</dbReference>
<gene>
    <name evidence="9" type="primary">CSON007037</name>
</gene>
<dbReference type="AlphaFoldDB" id="A0A336LXC0"/>
<dbReference type="Pfam" id="PF10236">
    <property type="entry name" value="DAP3"/>
    <property type="match status" value="1"/>
</dbReference>